<keyword evidence="4" id="KW-0802">TPR repeat</keyword>
<dbReference type="InterPro" id="IPR011990">
    <property type="entry name" value="TPR-like_helical_dom_sf"/>
</dbReference>
<dbReference type="Gene3D" id="1.25.40.10">
    <property type="entry name" value="Tetratricopeptide repeat domain"/>
    <property type="match status" value="2"/>
</dbReference>
<comment type="similarity">
    <text evidence="2">Belongs to the TTC19 family.</text>
</comment>
<keyword evidence="3" id="KW-0677">Repeat</keyword>
<accession>A0A0V1CA23</accession>
<dbReference type="GO" id="GO:0005743">
    <property type="term" value="C:mitochondrial inner membrane"/>
    <property type="evidence" value="ECO:0007669"/>
    <property type="project" value="TreeGrafter"/>
</dbReference>
<evidence type="ECO:0000256" key="1">
    <source>
        <dbReference type="ARBA" id="ARBA00004173"/>
    </source>
</evidence>
<proteinExistence type="inferred from homology"/>
<evidence type="ECO:0000256" key="3">
    <source>
        <dbReference type="ARBA" id="ARBA00022737"/>
    </source>
</evidence>
<evidence type="ECO:0000313" key="8">
    <source>
        <dbReference type="Proteomes" id="UP000054653"/>
    </source>
</evidence>
<name>A0A0V1CA23_TRIBR</name>
<evidence type="ECO:0000313" key="7">
    <source>
        <dbReference type="EMBL" id="KRY46169.1"/>
    </source>
</evidence>
<dbReference type="GO" id="GO:0034551">
    <property type="term" value="P:mitochondrial respiratory chain complex III assembly"/>
    <property type="evidence" value="ECO:0007669"/>
    <property type="project" value="InterPro"/>
</dbReference>
<keyword evidence="6" id="KW-0496">Mitochondrion</keyword>
<reference evidence="7 8" key="1">
    <citation type="submission" date="2015-01" db="EMBL/GenBank/DDBJ databases">
        <title>Evolution of Trichinella species and genotypes.</title>
        <authorList>
            <person name="Korhonen P.K."/>
            <person name="Edoardo P."/>
            <person name="Giuseppe L.R."/>
            <person name="Gasser R.B."/>
        </authorList>
    </citation>
    <scope>NUCLEOTIDE SEQUENCE [LARGE SCALE GENOMIC DNA]</scope>
    <source>
        <strain evidence="7">ISS120</strain>
    </source>
</reference>
<organism evidence="7 8">
    <name type="scientific">Trichinella britovi</name>
    <name type="common">Parasitic roundworm</name>
    <dbReference type="NCBI Taxonomy" id="45882"/>
    <lineage>
        <taxon>Eukaryota</taxon>
        <taxon>Metazoa</taxon>
        <taxon>Ecdysozoa</taxon>
        <taxon>Nematoda</taxon>
        <taxon>Enoplea</taxon>
        <taxon>Dorylaimia</taxon>
        <taxon>Trichinellida</taxon>
        <taxon>Trichinellidae</taxon>
        <taxon>Trichinella</taxon>
    </lineage>
</organism>
<comment type="caution">
    <text evidence="7">The sequence shown here is derived from an EMBL/GenBank/DDBJ whole genome shotgun (WGS) entry which is preliminary data.</text>
</comment>
<keyword evidence="8" id="KW-1185">Reference proteome</keyword>
<dbReference type="AlphaFoldDB" id="A0A0V1CA23"/>
<protein>
    <submittedName>
        <fullName evidence="7">Tetratricopeptide repeat protein 19, mitochondrial</fullName>
    </submittedName>
</protein>
<evidence type="ECO:0000256" key="2">
    <source>
        <dbReference type="ARBA" id="ARBA00008219"/>
    </source>
</evidence>
<dbReference type="Proteomes" id="UP000054653">
    <property type="component" value="Unassembled WGS sequence"/>
</dbReference>
<dbReference type="EMBL" id="JYDI01000304">
    <property type="protein sequence ID" value="KRY46169.1"/>
    <property type="molecule type" value="Genomic_DNA"/>
</dbReference>
<gene>
    <name evidence="7" type="primary">Ttc19</name>
    <name evidence="7" type="ORF">T03_5574</name>
</gene>
<dbReference type="STRING" id="45882.A0A0V1CA23"/>
<evidence type="ECO:0000256" key="6">
    <source>
        <dbReference type="ARBA" id="ARBA00023128"/>
    </source>
</evidence>
<dbReference type="InterPro" id="IPR040395">
    <property type="entry name" value="TTC19"/>
</dbReference>
<dbReference type="OrthoDB" id="5986190at2759"/>
<evidence type="ECO:0000256" key="4">
    <source>
        <dbReference type="ARBA" id="ARBA00022803"/>
    </source>
</evidence>
<dbReference type="PANTHER" id="PTHR13143">
    <property type="entry name" value="TETRATRICOPEPTIDE REPEAT PROTEIN 19"/>
    <property type="match status" value="1"/>
</dbReference>
<dbReference type="PANTHER" id="PTHR13143:SF6">
    <property type="entry name" value="TETRATRICOPEPTIDE REPEAT PROTEIN 19, MITOCHONDRIAL"/>
    <property type="match status" value="1"/>
</dbReference>
<dbReference type="SUPFAM" id="SSF48452">
    <property type="entry name" value="TPR-like"/>
    <property type="match status" value="2"/>
</dbReference>
<dbReference type="OMA" id="ANTYYEM"/>
<keyword evidence="5" id="KW-0809">Transit peptide</keyword>
<evidence type="ECO:0000256" key="5">
    <source>
        <dbReference type="ARBA" id="ARBA00022946"/>
    </source>
</evidence>
<sequence>MNKPNNCAFGKNCNPRQAHISNWNIFRTFGNDNFCQISLFARFESHCRFVGLNFAQEIPFCHLFTFFLLPTHHIAFFHSWTQSRHVHFCMRWHAALRFGANIFRFSHDWKIPNSLCMLIRIQYAGNFRFHFIEWTKRNRSLYLMGVVGTFKSWFHSIEDDDKRVQITNLVKEAISCLREKLFEDAIDILHNALKIAEEENDDRAINYIYDLLANIYYMMNVSDKALALFHNLMNRLLSQKVAKDDASIIEISLKMADLYAMMGNDEMAESGFEFCLKTQKEVVDDHEKRFNRKWLRTQKVIRSENLAEGEEYSDPYALYGMVLETYSRYLLSKDRVDESVEYFNRALEFARDIFSPVSAHVVIMLNNYAVLLLNREQFQLARKYYGELIGRAVHCPDIADLLPSFYCNYAETLWHCGEHEEAQKIAKKAIHLVADVKDEKQRKRVTEFYNALLKDAQKHERKSKV</sequence>
<comment type="subcellular location">
    <subcellularLocation>
        <location evidence="1">Mitochondrion</location>
    </subcellularLocation>
</comment>